<dbReference type="SUPFAM" id="SSF46609">
    <property type="entry name" value="Fe,Mn superoxide dismutase (SOD), N-terminal domain"/>
    <property type="match status" value="1"/>
</dbReference>
<evidence type="ECO:0000313" key="7">
    <source>
        <dbReference type="EMBL" id="SHG35826.1"/>
    </source>
</evidence>
<keyword evidence="3" id="KW-0479">Metal-binding</keyword>
<evidence type="ECO:0000256" key="3">
    <source>
        <dbReference type="ARBA" id="ARBA00022723"/>
    </source>
</evidence>
<evidence type="ECO:0000256" key="1">
    <source>
        <dbReference type="ARBA" id="ARBA00008714"/>
    </source>
</evidence>
<dbReference type="Gene3D" id="3.55.40.20">
    <property type="entry name" value="Iron/manganese superoxide dismutase, C-terminal domain"/>
    <property type="match status" value="1"/>
</dbReference>
<dbReference type="SUPFAM" id="SSF54719">
    <property type="entry name" value="Fe,Mn superoxide dismutase (SOD), C-terminal domain"/>
    <property type="match status" value="1"/>
</dbReference>
<evidence type="ECO:0000256" key="2">
    <source>
        <dbReference type="ARBA" id="ARBA00012682"/>
    </source>
</evidence>
<dbReference type="GO" id="GO:0046872">
    <property type="term" value="F:metal ion binding"/>
    <property type="evidence" value="ECO:0007669"/>
    <property type="project" value="UniProtKB-KW"/>
</dbReference>
<reference evidence="7 8" key="1">
    <citation type="submission" date="2016-11" db="EMBL/GenBank/DDBJ databases">
        <authorList>
            <person name="Jaros S."/>
            <person name="Januszkiewicz K."/>
            <person name="Wedrychowicz H."/>
        </authorList>
    </citation>
    <scope>NUCLEOTIDE SEQUENCE [LARGE SCALE GENOMIC DNA]</scope>
    <source>
        <strain evidence="7 8">IBRC-M 10683</strain>
    </source>
</reference>
<dbReference type="InterPro" id="IPR036324">
    <property type="entry name" value="Mn/Fe_SOD_N_sf"/>
</dbReference>
<dbReference type="Pfam" id="PF00081">
    <property type="entry name" value="Sod_Fe_N"/>
    <property type="match status" value="1"/>
</dbReference>
<gene>
    <name evidence="7" type="ORF">SAMN05216225_102818</name>
</gene>
<dbReference type="OrthoDB" id="9803125at2"/>
<comment type="similarity">
    <text evidence="1">Belongs to the iron/manganese superoxide dismutase family.</text>
</comment>
<dbReference type="STRING" id="930117.SAMN05216225_102818"/>
<accession>A0A1M5J5G5</accession>
<sequence length="299" mass="35407">MLIRGDEMENTNQNYLESLIEWGERIKDILKEKNIPEEELQDWTIQIEDWQKTVQLQMHEERANSQDIANIKEEGKRILDSIKGQKGTPINDSHISYGKHKLPELPYAYDALEPFISEDIMRLHHDEHHKSYVDGLNKAEDALYSTKKDREPIKHWLREQAFHGSGHYLHTIFWNNVSPNSSKNPTGEFLMQLDQDFGSFKNFKTLFTETAASVEGVGWAVLVWEPRSGRLAIQSFEKHQMFHIADTIPLLVLDMWEHAYYLQYQTDKRSYIQNWWNVVNWDDVSKRYTEARKLKWKLS</sequence>
<dbReference type="PROSITE" id="PS00088">
    <property type="entry name" value="SOD_MN"/>
    <property type="match status" value="1"/>
</dbReference>
<dbReference type="GO" id="GO:0004784">
    <property type="term" value="F:superoxide dismutase activity"/>
    <property type="evidence" value="ECO:0007669"/>
    <property type="project" value="UniProtKB-EC"/>
</dbReference>
<dbReference type="InterPro" id="IPR019831">
    <property type="entry name" value="Mn/Fe_SOD_N"/>
</dbReference>
<dbReference type="InterPro" id="IPR050265">
    <property type="entry name" value="Fe/Mn_Superoxide_Dismutase"/>
</dbReference>
<dbReference type="FunFam" id="3.55.40.20:FF:000004">
    <property type="entry name" value="Superoxide dismutase [Fe]"/>
    <property type="match status" value="1"/>
</dbReference>
<dbReference type="Pfam" id="PF02777">
    <property type="entry name" value="Sod_Fe_C"/>
    <property type="match status" value="1"/>
</dbReference>
<dbReference type="AlphaFoldDB" id="A0A1M5J5G5"/>
<keyword evidence="4" id="KW-0560">Oxidoreductase</keyword>
<name>A0A1M5J5G5_9BACI</name>
<dbReference type="PANTHER" id="PTHR11404:SF6">
    <property type="entry name" value="SUPEROXIDE DISMUTASE [MN], MITOCHONDRIAL"/>
    <property type="match status" value="1"/>
</dbReference>
<dbReference type="EC" id="1.15.1.1" evidence="2"/>
<dbReference type="Gene3D" id="1.10.287.990">
    <property type="entry name" value="Fe,Mn superoxide dismutase (SOD) domain"/>
    <property type="match status" value="1"/>
</dbReference>
<keyword evidence="8" id="KW-1185">Reference proteome</keyword>
<dbReference type="PRINTS" id="PR01703">
    <property type="entry name" value="MNSODISMTASE"/>
</dbReference>
<organism evidence="7 8">
    <name type="scientific">Ornithinibacillus halophilus</name>
    <dbReference type="NCBI Taxonomy" id="930117"/>
    <lineage>
        <taxon>Bacteria</taxon>
        <taxon>Bacillati</taxon>
        <taxon>Bacillota</taxon>
        <taxon>Bacilli</taxon>
        <taxon>Bacillales</taxon>
        <taxon>Bacillaceae</taxon>
        <taxon>Ornithinibacillus</taxon>
    </lineage>
</organism>
<dbReference type="PANTHER" id="PTHR11404">
    <property type="entry name" value="SUPEROXIDE DISMUTASE 2"/>
    <property type="match status" value="1"/>
</dbReference>
<proteinExistence type="inferred from homology"/>
<dbReference type="Proteomes" id="UP000183988">
    <property type="component" value="Unassembled WGS sequence"/>
</dbReference>
<feature type="domain" description="Manganese/iron superoxide dismutase N-terminal" evidence="5">
    <location>
        <begin position="99"/>
        <end position="178"/>
    </location>
</feature>
<evidence type="ECO:0000259" key="5">
    <source>
        <dbReference type="Pfam" id="PF00081"/>
    </source>
</evidence>
<evidence type="ECO:0000259" key="6">
    <source>
        <dbReference type="Pfam" id="PF02777"/>
    </source>
</evidence>
<dbReference type="InterPro" id="IPR019832">
    <property type="entry name" value="Mn/Fe_SOD_C"/>
</dbReference>
<feature type="domain" description="Manganese/iron superoxide dismutase C-terminal" evidence="6">
    <location>
        <begin position="185"/>
        <end position="287"/>
    </location>
</feature>
<dbReference type="EMBL" id="FQVW01000028">
    <property type="protein sequence ID" value="SHG35826.1"/>
    <property type="molecule type" value="Genomic_DNA"/>
</dbReference>
<evidence type="ECO:0000313" key="8">
    <source>
        <dbReference type="Proteomes" id="UP000183988"/>
    </source>
</evidence>
<dbReference type="InterPro" id="IPR001189">
    <property type="entry name" value="Mn/Fe_SOD"/>
</dbReference>
<protein>
    <recommendedName>
        <fullName evidence="2">superoxide dismutase</fullName>
        <ecNumber evidence="2">1.15.1.1</ecNumber>
    </recommendedName>
</protein>
<dbReference type="InterPro" id="IPR019833">
    <property type="entry name" value="Mn/Fe_SOD_BS"/>
</dbReference>
<dbReference type="InterPro" id="IPR036314">
    <property type="entry name" value="SOD_C_sf"/>
</dbReference>
<evidence type="ECO:0000256" key="4">
    <source>
        <dbReference type="ARBA" id="ARBA00023002"/>
    </source>
</evidence>